<dbReference type="EMBL" id="JAGMUV010000001">
    <property type="protein sequence ID" value="KAH7177121.1"/>
    <property type="molecule type" value="Genomic_DNA"/>
</dbReference>
<proteinExistence type="predicted"/>
<comment type="caution">
    <text evidence="1">The sequence shown here is derived from an EMBL/GenBank/DDBJ whole genome shotgun (WGS) entry which is preliminary data.</text>
</comment>
<keyword evidence="2" id="KW-1185">Reference proteome</keyword>
<gene>
    <name evidence="1" type="ORF">EDB81DRAFT_773998</name>
</gene>
<accession>A0A9P9FW40</accession>
<reference evidence="1" key="1">
    <citation type="journal article" date="2021" name="Nat. Commun.">
        <title>Genetic determinants of endophytism in the Arabidopsis root mycobiome.</title>
        <authorList>
            <person name="Mesny F."/>
            <person name="Miyauchi S."/>
            <person name="Thiergart T."/>
            <person name="Pickel B."/>
            <person name="Atanasova L."/>
            <person name="Karlsson M."/>
            <person name="Huettel B."/>
            <person name="Barry K.W."/>
            <person name="Haridas S."/>
            <person name="Chen C."/>
            <person name="Bauer D."/>
            <person name="Andreopoulos W."/>
            <person name="Pangilinan J."/>
            <person name="LaButti K."/>
            <person name="Riley R."/>
            <person name="Lipzen A."/>
            <person name="Clum A."/>
            <person name="Drula E."/>
            <person name="Henrissat B."/>
            <person name="Kohler A."/>
            <person name="Grigoriev I.V."/>
            <person name="Martin F.M."/>
            <person name="Hacquard S."/>
        </authorList>
    </citation>
    <scope>NUCLEOTIDE SEQUENCE</scope>
    <source>
        <strain evidence="1">MPI-CAGE-AT-0147</strain>
    </source>
</reference>
<sequence>MKNPATAPWNLGVSHDDVEKLLRGFRPTAMEDRWMCRADAPDARGDFVVHVHRSWTGDGLLLMNVVLAVLGGGGAAAYTDERHATITDITWDKGDGSFLATEEEAKDLATAVCRGVLGCDL</sequence>
<dbReference type="AlphaFoldDB" id="A0A9P9FW40"/>
<protein>
    <submittedName>
        <fullName evidence="1">Uncharacterized protein</fullName>
    </submittedName>
</protein>
<name>A0A9P9FW40_9HYPO</name>
<dbReference type="Proteomes" id="UP000738349">
    <property type="component" value="Unassembled WGS sequence"/>
</dbReference>
<organism evidence="1 2">
    <name type="scientific">Dactylonectria macrodidyma</name>
    <dbReference type="NCBI Taxonomy" id="307937"/>
    <lineage>
        <taxon>Eukaryota</taxon>
        <taxon>Fungi</taxon>
        <taxon>Dikarya</taxon>
        <taxon>Ascomycota</taxon>
        <taxon>Pezizomycotina</taxon>
        <taxon>Sordariomycetes</taxon>
        <taxon>Hypocreomycetidae</taxon>
        <taxon>Hypocreales</taxon>
        <taxon>Nectriaceae</taxon>
        <taxon>Dactylonectria</taxon>
    </lineage>
</organism>
<dbReference type="OrthoDB" id="4521980at2759"/>
<evidence type="ECO:0000313" key="1">
    <source>
        <dbReference type="EMBL" id="KAH7177121.1"/>
    </source>
</evidence>
<evidence type="ECO:0000313" key="2">
    <source>
        <dbReference type="Proteomes" id="UP000738349"/>
    </source>
</evidence>